<keyword evidence="10 15" id="KW-0067">ATP-binding</keyword>
<evidence type="ECO:0000256" key="14">
    <source>
        <dbReference type="ARBA" id="ARBA00034417"/>
    </source>
</evidence>
<keyword evidence="8 15" id="KW-0547">Nucleotide-binding</keyword>
<evidence type="ECO:0000256" key="11">
    <source>
        <dbReference type="ARBA" id="ARBA00022985"/>
    </source>
</evidence>
<dbReference type="Proteomes" id="UP001156601">
    <property type="component" value="Unassembled WGS sequence"/>
</dbReference>
<dbReference type="NCBIfam" id="NF002475">
    <property type="entry name" value="PRK01723.1"/>
    <property type="match status" value="1"/>
</dbReference>
<accession>A0AA37STY3</accession>
<dbReference type="InterPro" id="IPR011009">
    <property type="entry name" value="Kinase-like_dom_sf"/>
</dbReference>
<evidence type="ECO:0000259" key="16">
    <source>
        <dbReference type="PROSITE" id="PS50011"/>
    </source>
</evidence>
<protein>
    <recommendedName>
        <fullName evidence="13 15">3-deoxy-D-manno-octulosonic acid kinase</fullName>
        <shortName evidence="15">Kdo kinase</shortName>
        <ecNumber evidence="4 15">2.7.1.166</ecNumber>
    </recommendedName>
</protein>
<dbReference type="EMBL" id="BSOT01000001">
    <property type="protein sequence ID" value="GLR69117.1"/>
    <property type="molecule type" value="Genomic_DNA"/>
</dbReference>
<dbReference type="AlphaFoldDB" id="A0AA37STY3"/>
<evidence type="ECO:0000256" key="7">
    <source>
        <dbReference type="ARBA" id="ARBA00022679"/>
    </source>
</evidence>
<evidence type="ECO:0000256" key="12">
    <source>
        <dbReference type="ARBA" id="ARBA00023136"/>
    </source>
</evidence>
<dbReference type="EC" id="2.7.1.166" evidence="4 15"/>
<evidence type="ECO:0000256" key="13">
    <source>
        <dbReference type="ARBA" id="ARBA00029511"/>
    </source>
</evidence>
<evidence type="ECO:0000256" key="15">
    <source>
        <dbReference type="HAMAP-Rule" id="MF_00521"/>
    </source>
</evidence>
<dbReference type="InterPro" id="IPR000719">
    <property type="entry name" value="Prot_kinase_dom"/>
</dbReference>
<dbReference type="GO" id="GO:0004672">
    <property type="term" value="F:protein kinase activity"/>
    <property type="evidence" value="ECO:0007669"/>
    <property type="project" value="InterPro"/>
</dbReference>
<dbReference type="HAMAP" id="MF_00521">
    <property type="entry name" value="KDO_kinase"/>
    <property type="match status" value="1"/>
</dbReference>
<dbReference type="SUPFAM" id="SSF56112">
    <property type="entry name" value="Protein kinase-like (PK-like)"/>
    <property type="match status" value="1"/>
</dbReference>
<name>A0AA37STY3_9ALTE</name>
<evidence type="ECO:0000256" key="1">
    <source>
        <dbReference type="ARBA" id="ARBA00004515"/>
    </source>
</evidence>
<dbReference type="Gene3D" id="1.10.510.10">
    <property type="entry name" value="Transferase(Phosphotransferase) domain 1"/>
    <property type="match status" value="1"/>
</dbReference>
<keyword evidence="11 15" id="KW-0448">Lipopolysaccharide biosynthesis</keyword>
<comment type="function">
    <text evidence="15">Catalyzes the ATP-dependent phosphorylation of the 3-deoxy-D-manno-octulosonic acid (Kdo) residue in Kdo-lipid IV(A) at the 4-OH position.</text>
</comment>
<keyword evidence="6 15" id="KW-0997">Cell inner membrane</keyword>
<dbReference type="Pfam" id="PF06293">
    <property type="entry name" value="Kdo"/>
    <property type="match status" value="1"/>
</dbReference>
<keyword evidence="7 15" id="KW-0808">Transferase</keyword>
<comment type="subcellular location">
    <subcellularLocation>
        <location evidence="1 15">Cell inner membrane</location>
        <topology evidence="1 15">Peripheral membrane protein</topology>
        <orientation evidence="1 15">Cytoplasmic side</orientation>
    </subcellularLocation>
</comment>
<proteinExistence type="inferred from homology"/>
<dbReference type="GO" id="GO:0009244">
    <property type="term" value="P:lipopolysaccharide core region biosynthetic process"/>
    <property type="evidence" value="ECO:0007669"/>
    <property type="project" value="UniProtKB-UniRule"/>
</dbReference>
<sequence>MYSLQHKFVMTLQLHKRNCNEQNEVIITTATSTAIHLNHHHFAKDFLQQNQLIQQIRTGRGEVFFFNLENTQCVLRHYRRGGLVAKLSDDKFLWKNIESTRVYKELKLLQTMQKNALPVPMPIAGRVIQRGIFYTADIITQAIPNTQELHAYLQNQKLHESLWEDIGYMVKRMHNLNICHDDLNVKNVLINDTDQVFLIDFDKCYVRKDGDWKKQNISRFRRSIDKHHDRLGSSYQFAKSDWDSFLLGYSQKV</sequence>
<evidence type="ECO:0000256" key="5">
    <source>
        <dbReference type="ARBA" id="ARBA00022475"/>
    </source>
</evidence>
<evidence type="ECO:0000256" key="3">
    <source>
        <dbReference type="ARBA" id="ARBA00010327"/>
    </source>
</evidence>
<evidence type="ECO:0000313" key="17">
    <source>
        <dbReference type="EMBL" id="GLR69117.1"/>
    </source>
</evidence>
<evidence type="ECO:0000256" key="4">
    <source>
        <dbReference type="ARBA" id="ARBA00011988"/>
    </source>
</evidence>
<dbReference type="GO" id="GO:0005524">
    <property type="term" value="F:ATP binding"/>
    <property type="evidence" value="ECO:0007669"/>
    <property type="project" value="UniProtKB-UniRule"/>
</dbReference>
<comment type="similarity">
    <text evidence="3 15">Belongs to the protein kinase superfamily. KdkA/RfaP family.</text>
</comment>
<keyword evidence="12 15" id="KW-0472">Membrane</keyword>
<comment type="catalytic activity">
    <reaction evidence="14 15">
        <text>an alpha-Kdo-(2-&gt;6)-lipid IVA + ATP = a 4-O-phospho-alpha-Kdo-(2-&gt;6)-lipid IVA + ADP + H(+)</text>
        <dbReference type="Rhea" id="RHEA:74271"/>
        <dbReference type="ChEBI" id="CHEBI:15378"/>
        <dbReference type="ChEBI" id="CHEBI:30616"/>
        <dbReference type="ChEBI" id="CHEBI:176428"/>
        <dbReference type="ChEBI" id="CHEBI:193140"/>
        <dbReference type="ChEBI" id="CHEBI:456216"/>
        <dbReference type="EC" id="2.7.1.166"/>
    </reaction>
</comment>
<dbReference type="PROSITE" id="PS50011">
    <property type="entry name" value="PROTEIN_KINASE_DOM"/>
    <property type="match status" value="1"/>
</dbReference>
<keyword evidence="18" id="KW-1185">Reference proteome</keyword>
<evidence type="ECO:0000256" key="6">
    <source>
        <dbReference type="ARBA" id="ARBA00022519"/>
    </source>
</evidence>
<evidence type="ECO:0000313" key="18">
    <source>
        <dbReference type="Proteomes" id="UP001156601"/>
    </source>
</evidence>
<organism evidence="17 18">
    <name type="scientific">Agaribacter marinus</name>
    <dbReference type="NCBI Taxonomy" id="1431249"/>
    <lineage>
        <taxon>Bacteria</taxon>
        <taxon>Pseudomonadati</taxon>
        <taxon>Pseudomonadota</taxon>
        <taxon>Gammaproteobacteria</taxon>
        <taxon>Alteromonadales</taxon>
        <taxon>Alteromonadaceae</taxon>
        <taxon>Agaribacter</taxon>
    </lineage>
</organism>
<reference evidence="17" key="2">
    <citation type="submission" date="2023-01" db="EMBL/GenBank/DDBJ databases">
        <title>Draft genome sequence of Agaribacter marinus strain NBRC 110023.</title>
        <authorList>
            <person name="Sun Q."/>
            <person name="Mori K."/>
        </authorList>
    </citation>
    <scope>NUCLEOTIDE SEQUENCE</scope>
    <source>
        <strain evidence="17">NBRC 110023</strain>
    </source>
</reference>
<feature type="domain" description="Protein kinase" evidence="16">
    <location>
        <begin position="50"/>
        <end position="253"/>
    </location>
</feature>
<comment type="pathway">
    <text evidence="2 15">Bacterial outer membrane biogenesis; LPS core biosynthesis.</text>
</comment>
<evidence type="ECO:0000256" key="2">
    <source>
        <dbReference type="ARBA" id="ARBA00004713"/>
    </source>
</evidence>
<comment type="caution">
    <text evidence="17">The sequence shown here is derived from an EMBL/GenBank/DDBJ whole genome shotgun (WGS) entry which is preliminary data.</text>
</comment>
<dbReference type="InterPro" id="IPR022826">
    <property type="entry name" value="KDO_kinase"/>
</dbReference>
<dbReference type="GO" id="GO:0005886">
    <property type="term" value="C:plasma membrane"/>
    <property type="evidence" value="ECO:0007669"/>
    <property type="project" value="UniProtKB-SubCell"/>
</dbReference>
<keyword evidence="5 15" id="KW-1003">Cell membrane</keyword>
<gene>
    <name evidence="15" type="primary">kdkA</name>
    <name evidence="17" type="ORF">GCM10007852_00250</name>
</gene>
<evidence type="ECO:0000256" key="10">
    <source>
        <dbReference type="ARBA" id="ARBA00022840"/>
    </source>
</evidence>
<feature type="active site" evidence="15">
    <location>
        <position position="182"/>
    </location>
</feature>
<evidence type="ECO:0000256" key="8">
    <source>
        <dbReference type="ARBA" id="ARBA00022741"/>
    </source>
</evidence>
<reference evidence="17" key="1">
    <citation type="journal article" date="2014" name="Int. J. Syst. Evol. Microbiol.">
        <title>Complete genome sequence of Corynebacterium casei LMG S-19264T (=DSM 44701T), isolated from a smear-ripened cheese.</title>
        <authorList>
            <consortium name="US DOE Joint Genome Institute (JGI-PGF)"/>
            <person name="Walter F."/>
            <person name="Albersmeier A."/>
            <person name="Kalinowski J."/>
            <person name="Ruckert C."/>
        </authorList>
    </citation>
    <scope>NUCLEOTIDE SEQUENCE</scope>
    <source>
        <strain evidence="17">NBRC 110023</strain>
    </source>
</reference>
<evidence type="ECO:0000256" key="9">
    <source>
        <dbReference type="ARBA" id="ARBA00022777"/>
    </source>
</evidence>
<keyword evidence="9 15" id="KW-0418">Kinase</keyword>